<name>A0A5R9GN40_9PROT</name>
<evidence type="ECO:0000256" key="2">
    <source>
        <dbReference type="ARBA" id="ARBA00023015"/>
    </source>
</evidence>
<dbReference type="PROSITE" id="PS50931">
    <property type="entry name" value="HTH_LYSR"/>
    <property type="match status" value="1"/>
</dbReference>
<dbReference type="FunFam" id="1.10.10.10:FF:000001">
    <property type="entry name" value="LysR family transcriptional regulator"/>
    <property type="match status" value="1"/>
</dbReference>
<sequence length="312" mass="34451">MIVLVNTVQICGCRSACVKQNKSLSMFKIGAHMDIHLLRTFLAVAEHEGLRKAAEFLHLTPSAVSSRIRQLEREIGVQLFDRNRSGVVLTPAGSRLKERAEGMIQEWNNIRQDVLKRDEGGLLRLGATDVIWQIWLQPKIAALIAATPDCSFILRTGERRDLAQMLINGSLDCAVLPEEVKYPGVFCQHLTDLDLVLVCSPDIGDEAAARLDRYVDIDWGDGFRNRVIESTHLTPDAVADVNVAWLGLDWLLRFGGTAWLPLALVAGHLEDGLLRRVVGIGSIPLSLYAALSKENDVTYTALRNSLLLPGKG</sequence>
<comment type="caution">
    <text evidence="6">The sequence shown here is derived from an EMBL/GenBank/DDBJ whole genome shotgun (WGS) entry which is preliminary data.</text>
</comment>
<keyword evidence="2" id="KW-0805">Transcription regulation</keyword>
<evidence type="ECO:0000313" key="6">
    <source>
        <dbReference type="EMBL" id="TLS65697.1"/>
    </source>
</evidence>
<dbReference type="InterPro" id="IPR036390">
    <property type="entry name" value="WH_DNA-bd_sf"/>
</dbReference>
<dbReference type="Pfam" id="PF00126">
    <property type="entry name" value="HTH_1"/>
    <property type="match status" value="1"/>
</dbReference>
<gene>
    <name evidence="6" type="ORF">FEF65_12030</name>
</gene>
<reference evidence="6 7" key="1">
    <citation type="journal article" date="2019" name="Appl. Environ. Microbiol.">
        <title>Environmental Evidence and Genomic Insight of Iron-oxidizing Bacteria Preference Towards More Corrosion Resistant Stainless Steel at Higher Salinities.</title>
        <authorList>
            <person name="Garrison C.E."/>
            <person name="Price K.A."/>
            <person name="Field E.K."/>
        </authorList>
    </citation>
    <scope>NUCLEOTIDE SEQUENCE [LARGE SCALE GENOMIC DNA]</scope>
    <source>
        <strain evidence="6 7">P3</strain>
    </source>
</reference>
<dbReference type="SUPFAM" id="SSF46785">
    <property type="entry name" value="Winged helix' DNA-binding domain"/>
    <property type="match status" value="1"/>
</dbReference>
<dbReference type="AlphaFoldDB" id="A0A5R9GN40"/>
<accession>A0A5R9GN40</accession>
<organism evidence="6 7">
    <name type="scientific">Mariprofundus erugo</name>
    <dbReference type="NCBI Taxonomy" id="2528639"/>
    <lineage>
        <taxon>Bacteria</taxon>
        <taxon>Pseudomonadati</taxon>
        <taxon>Pseudomonadota</taxon>
        <taxon>Candidatius Mariprofundia</taxon>
        <taxon>Mariprofundales</taxon>
        <taxon>Mariprofundaceae</taxon>
        <taxon>Mariprofundus</taxon>
    </lineage>
</organism>
<dbReference type="PANTHER" id="PTHR30126:SF21">
    <property type="entry name" value="TRANSCRIPTIONAL REGULATOR-RELATED"/>
    <property type="match status" value="1"/>
</dbReference>
<dbReference type="InterPro" id="IPR036388">
    <property type="entry name" value="WH-like_DNA-bd_sf"/>
</dbReference>
<dbReference type="Gene3D" id="3.40.190.10">
    <property type="entry name" value="Periplasmic binding protein-like II"/>
    <property type="match status" value="1"/>
</dbReference>
<dbReference type="InterPro" id="IPR005119">
    <property type="entry name" value="LysR_subst-bd"/>
</dbReference>
<dbReference type="InterPro" id="IPR000847">
    <property type="entry name" value="LysR_HTH_N"/>
</dbReference>
<evidence type="ECO:0000256" key="3">
    <source>
        <dbReference type="ARBA" id="ARBA00023125"/>
    </source>
</evidence>
<feature type="domain" description="HTH lysR-type" evidence="5">
    <location>
        <begin position="33"/>
        <end position="90"/>
    </location>
</feature>
<dbReference type="GO" id="GO:0000976">
    <property type="term" value="F:transcription cis-regulatory region binding"/>
    <property type="evidence" value="ECO:0007669"/>
    <property type="project" value="TreeGrafter"/>
</dbReference>
<comment type="similarity">
    <text evidence="1">Belongs to the LysR transcriptional regulatory family.</text>
</comment>
<keyword evidence="7" id="KW-1185">Reference proteome</keyword>
<dbReference type="Gene3D" id="1.10.10.10">
    <property type="entry name" value="Winged helix-like DNA-binding domain superfamily/Winged helix DNA-binding domain"/>
    <property type="match status" value="1"/>
</dbReference>
<protein>
    <submittedName>
        <fullName evidence="6">LysR family transcriptional regulator</fullName>
    </submittedName>
</protein>
<evidence type="ECO:0000313" key="7">
    <source>
        <dbReference type="Proteomes" id="UP000306585"/>
    </source>
</evidence>
<evidence type="ECO:0000256" key="4">
    <source>
        <dbReference type="ARBA" id="ARBA00023163"/>
    </source>
</evidence>
<dbReference type="SUPFAM" id="SSF53850">
    <property type="entry name" value="Periplasmic binding protein-like II"/>
    <property type="match status" value="1"/>
</dbReference>
<dbReference type="Proteomes" id="UP000306585">
    <property type="component" value="Unassembled WGS sequence"/>
</dbReference>
<dbReference type="EMBL" id="VBRY01000013">
    <property type="protein sequence ID" value="TLS65697.1"/>
    <property type="molecule type" value="Genomic_DNA"/>
</dbReference>
<dbReference type="PANTHER" id="PTHR30126">
    <property type="entry name" value="HTH-TYPE TRANSCRIPTIONAL REGULATOR"/>
    <property type="match status" value="1"/>
</dbReference>
<dbReference type="PRINTS" id="PR00039">
    <property type="entry name" value="HTHLYSR"/>
</dbReference>
<evidence type="ECO:0000259" key="5">
    <source>
        <dbReference type="PROSITE" id="PS50931"/>
    </source>
</evidence>
<dbReference type="GO" id="GO:0003700">
    <property type="term" value="F:DNA-binding transcription factor activity"/>
    <property type="evidence" value="ECO:0007669"/>
    <property type="project" value="InterPro"/>
</dbReference>
<keyword evidence="3" id="KW-0238">DNA-binding</keyword>
<dbReference type="CDD" id="cd05466">
    <property type="entry name" value="PBP2_LTTR_substrate"/>
    <property type="match status" value="1"/>
</dbReference>
<evidence type="ECO:0000256" key="1">
    <source>
        <dbReference type="ARBA" id="ARBA00009437"/>
    </source>
</evidence>
<keyword evidence="4" id="KW-0804">Transcription</keyword>
<dbReference type="Pfam" id="PF03466">
    <property type="entry name" value="LysR_substrate"/>
    <property type="match status" value="1"/>
</dbReference>
<proteinExistence type="inferred from homology"/>